<gene>
    <name evidence="2 4 5" type="ORF">SRAE_X000007300</name>
</gene>
<dbReference type="EMBL" id="LN609530">
    <property type="protein sequence ID" value="CEF70742.1"/>
    <property type="molecule type" value="Genomic_DNA"/>
</dbReference>
<name>A0A090LRG9_STRRB</name>
<dbReference type="WBParaSite" id="SRAE_X000007300.1">
    <property type="protein sequence ID" value="SRAE_X000007300.1"/>
    <property type="gene ID" value="WBGene00265627"/>
</dbReference>
<dbReference type="CTD" id="36383120"/>
<reference evidence="4" key="2">
    <citation type="submission" date="2020-12" db="UniProtKB">
        <authorList>
            <consortium name="WormBaseParasite"/>
        </authorList>
    </citation>
    <scope>IDENTIFICATION</scope>
</reference>
<dbReference type="WormBase" id="SRAE_X000007300">
    <property type="protein sequence ID" value="SRP08034"/>
    <property type="gene ID" value="WBGene00265627"/>
</dbReference>
<organism evidence="2">
    <name type="scientific">Strongyloides ratti</name>
    <name type="common">Parasitic roundworm</name>
    <dbReference type="NCBI Taxonomy" id="34506"/>
    <lineage>
        <taxon>Eukaryota</taxon>
        <taxon>Metazoa</taxon>
        <taxon>Ecdysozoa</taxon>
        <taxon>Nematoda</taxon>
        <taxon>Chromadorea</taxon>
        <taxon>Rhabditida</taxon>
        <taxon>Tylenchina</taxon>
        <taxon>Panagrolaimomorpha</taxon>
        <taxon>Strongyloidoidea</taxon>
        <taxon>Strongyloididae</taxon>
        <taxon>Strongyloides</taxon>
    </lineage>
</organism>
<keyword evidence="1" id="KW-0812">Transmembrane</keyword>
<evidence type="ECO:0000256" key="1">
    <source>
        <dbReference type="SAM" id="Phobius"/>
    </source>
</evidence>
<keyword evidence="3" id="KW-1185">Reference proteome</keyword>
<feature type="transmembrane region" description="Helical" evidence="1">
    <location>
        <begin position="330"/>
        <end position="352"/>
    </location>
</feature>
<proteinExistence type="predicted"/>
<protein>
    <submittedName>
        <fullName evidence="2 4">Uncharacterized protein</fullName>
    </submittedName>
</protein>
<keyword evidence="1" id="KW-1133">Transmembrane helix</keyword>
<evidence type="ECO:0000313" key="5">
    <source>
        <dbReference type="WormBase" id="SRAE_X000007300"/>
    </source>
</evidence>
<evidence type="ECO:0000313" key="3">
    <source>
        <dbReference type="Proteomes" id="UP000035682"/>
    </source>
</evidence>
<sequence>MVYHSQKSQNDSNIIQYQKNPVILLPKMSNTVTGSSINSIMKAVNTDNIPTESYILMPISIVTNNYPSSSYHIPRPIANISKSNSLSLSTVNLNPLNNSIPISSIISNNKIINPNTRYQVQQKRNMKKGRSSRNTIGVTRGTDIFKDQNLLPILSSASMCTENSQPNESKLFQSISLNTVKKNNSEIDYNQTYASQDNENHCKTSPSEDNSVIYDVPNFNLPPSLPPHSSTKISQNSTFDNSRTIQSKFLQKSYNIPNNINGYHSNILPIIGTKYFIPPPPPPINHSIVMKESKRQFKEILKNDRKLKKYQKKLQRGFVMRICCSSVTQLIWGIISIICLGFLAYIIFVYYLI</sequence>
<evidence type="ECO:0000313" key="2">
    <source>
        <dbReference type="EMBL" id="CEF70742.1"/>
    </source>
</evidence>
<keyword evidence="1" id="KW-0472">Membrane</keyword>
<dbReference type="AlphaFoldDB" id="A0A090LRG9"/>
<dbReference type="RefSeq" id="XP_024509938.1">
    <property type="nucleotide sequence ID" value="XM_024644372.1"/>
</dbReference>
<evidence type="ECO:0000313" key="4">
    <source>
        <dbReference type="WBParaSite" id="SRAE_X000007300.1"/>
    </source>
</evidence>
<accession>A0A090LRG9</accession>
<reference evidence="2 3" key="1">
    <citation type="submission" date="2014-09" db="EMBL/GenBank/DDBJ databases">
        <authorList>
            <person name="Martin A.A."/>
        </authorList>
    </citation>
    <scope>NUCLEOTIDE SEQUENCE</scope>
    <source>
        <strain evidence="3">ED321</strain>
        <strain evidence="2">ED321 Heterogonic</strain>
    </source>
</reference>
<dbReference type="GeneID" id="36383120"/>
<dbReference type="Proteomes" id="UP000035682">
    <property type="component" value="Unplaced"/>
</dbReference>